<evidence type="ECO:0000313" key="4">
    <source>
        <dbReference type="Proteomes" id="UP001320420"/>
    </source>
</evidence>
<name>A0AAN9VAJ1_9PEZI</name>
<dbReference type="InterPro" id="IPR011048">
    <property type="entry name" value="Haem_d1_sf"/>
</dbReference>
<dbReference type="Gene3D" id="2.130.10.10">
    <property type="entry name" value="YVTN repeat-like/Quinoprotein amine dehydrogenase"/>
    <property type="match status" value="1"/>
</dbReference>
<sequence>MLRDNLLSLLLAAAAVTPSSAVFLYATSYNDHAVTTLDLDVKSGKLTTLSKSLDCGSEPTWLTLNKADKVLYCLNEGWSGNSSITSYRTTANGTLATLDIIPVLKSPVSSTLYGPNNSGLAVAHYDTSTFSTFSVGEVTQVALSQNETYELPEPGPVPDRQDVPHLHDAVLDPTGQFIIVPDLGADALHVYSIVPGTIKWVELDPVKAVPGNGPRHGVFAVTGDDNSTFFYLANELSNTITGFKVDYEDEDGEVTAAPVFTQLFDISTHGKGGHVPNGTKAAELEISPDNKFLLVSSRGENLLKIPSFGNDDGPYTNTTQIPSDPIVTFAIDGASGLLGDPVVQEAPAGGRDPRGFSLNRDGTLVASALQDDNRVVVYERDVATGELGRVVAWASVGDVSADGNGPNYVLFDD</sequence>
<dbReference type="SUPFAM" id="SSF51004">
    <property type="entry name" value="C-terminal (heme d1) domain of cytochrome cd1-nitrite reductase"/>
    <property type="match status" value="1"/>
</dbReference>
<feature type="chain" id="PRO_5042989789" description="6-phosphogluconolactonase" evidence="2">
    <location>
        <begin position="22"/>
        <end position="413"/>
    </location>
</feature>
<dbReference type="EMBL" id="JAKJXP020000002">
    <property type="protein sequence ID" value="KAK7757589.1"/>
    <property type="molecule type" value="Genomic_DNA"/>
</dbReference>
<dbReference type="Pfam" id="PF10282">
    <property type="entry name" value="Lactonase"/>
    <property type="match status" value="1"/>
</dbReference>
<keyword evidence="4" id="KW-1185">Reference proteome</keyword>
<dbReference type="PANTHER" id="PTHR30344:SF1">
    <property type="entry name" value="6-PHOSPHOGLUCONOLACTONASE"/>
    <property type="match status" value="1"/>
</dbReference>
<comment type="similarity">
    <text evidence="1">Belongs to the cycloisomerase 2 family.</text>
</comment>
<dbReference type="GO" id="GO:0017057">
    <property type="term" value="F:6-phosphogluconolactonase activity"/>
    <property type="evidence" value="ECO:0007669"/>
    <property type="project" value="TreeGrafter"/>
</dbReference>
<evidence type="ECO:0000256" key="1">
    <source>
        <dbReference type="ARBA" id="ARBA00005564"/>
    </source>
</evidence>
<proteinExistence type="inferred from homology"/>
<organism evidence="3 4">
    <name type="scientific">Diatrype stigma</name>
    <dbReference type="NCBI Taxonomy" id="117547"/>
    <lineage>
        <taxon>Eukaryota</taxon>
        <taxon>Fungi</taxon>
        <taxon>Dikarya</taxon>
        <taxon>Ascomycota</taxon>
        <taxon>Pezizomycotina</taxon>
        <taxon>Sordariomycetes</taxon>
        <taxon>Xylariomycetidae</taxon>
        <taxon>Xylariales</taxon>
        <taxon>Diatrypaceae</taxon>
        <taxon>Diatrype</taxon>
    </lineage>
</organism>
<comment type="caution">
    <text evidence="3">The sequence shown here is derived from an EMBL/GenBank/DDBJ whole genome shotgun (WGS) entry which is preliminary data.</text>
</comment>
<reference evidence="3 4" key="1">
    <citation type="submission" date="2024-02" db="EMBL/GenBank/DDBJ databases">
        <title>De novo assembly and annotation of 12 fungi associated with fruit tree decline syndrome in Ontario, Canada.</title>
        <authorList>
            <person name="Sulman M."/>
            <person name="Ellouze W."/>
            <person name="Ilyukhin E."/>
        </authorList>
    </citation>
    <scope>NUCLEOTIDE SEQUENCE [LARGE SCALE GENOMIC DNA]</scope>
    <source>
        <strain evidence="3 4">M11/M66-122</strain>
    </source>
</reference>
<dbReference type="Proteomes" id="UP001320420">
    <property type="component" value="Unassembled WGS sequence"/>
</dbReference>
<dbReference type="InterPro" id="IPR019405">
    <property type="entry name" value="Lactonase_7-beta_prop"/>
</dbReference>
<protein>
    <recommendedName>
        <fullName evidence="5">6-phosphogluconolactonase</fullName>
    </recommendedName>
</protein>
<dbReference type="InterPro" id="IPR050282">
    <property type="entry name" value="Cycloisomerase_2"/>
</dbReference>
<feature type="signal peptide" evidence="2">
    <location>
        <begin position="1"/>
        <end position="21"/>
    </location>
</feature>
<accession>A0AAN9VAJ1</accession>
<evidence type="ECO:0008006" key="5">
    <source>
        <dbReference type="Google" id="ProtNLM"/>
    </source>
</evidence>
<dbReference type="InterPro" id="IPR015943">
    <property type="entry name" value="WD40/YVTN_repeat-like_dom_sf"/>
</dbReference>
<dbReference type="PANTHER" id="PTHR30344">
    <property type="entry name" value="6-PHOSPHOGLUCONOLACTONASE-RELATED"/>
    <property type="match status" value="1"/>
</dbReference>
<dbReference type="AlphaFoldDB" id="A0AAN9VAJ1"/>
<evidence type="ECO:0000313" key="3">
    <source>
        <dbReference type="EMBL" id="KAK7757589.1"/>
    </source>
</evidence>
<keyword evidence="2" id="KW-0732">Signal</keyword>
<gene>
    <name evidence="3" type="ORF">SLS62_000604</name>
</gene>
<evidence type="ECO:0000256" key="2">
    <source>
        <dbReference type="SAM" id="SignalP"/>
    </source>
</evidence>